<organism evidence="4">
    <name type="scientific">marine sediment metagenome</name>
    <dbReference type="NCBI Taxonomy" id="412755"/>
    <lineage>
        <taxon>unclassified sequences</taxon>
        <taxon>metagenomes</taxon>
        <taxon>ecological metagenomes</taxon>
    </lineage>
</organism>
<sequence length="179" mass="19421">MRVIAGRAKGHRLAGPPSRATRPTSDLVRGAIFSALESMGAELTRVLDVYAGSGALGIEALSRGAQWCDFVEKDARTCASIRENLAKTRFDGRAKVHCAPVERMLARLEGPYTLVLADPPYAHEATATLERLAEWGLAEAGRTVLVLEHSSREEGPERLGELSQVKTLRHGDSAVSIYR</sequence>
<keyword evidence="2" id="KW-0808">Transferase</keyword>
<proteinExistence type="predicted"/>
<evidence type="ECO:0000313" key="4">
    <source>
        <dbReference type="EMBL" id="KKL52640.1"/>
    </source>
</evidence>
<feature type="region of interest" description="Disordered" evidence="3">
    <location>
        <begin position="1"/>
        <end position="23"/>
    </location>
</feature>
<dbReference type="PANTHER" id="PTHR43542:SF1">
    <property type="entry name" value="METHYLTRANSFERASE"/>
    <property type="match status" value="1"/>
</dbReference>
<evidence type="ECO:0000256" key="1">
    <source>
        <dbReference type="ARBA" id="ARBA00022603"/>
    </source>
</evidence>
<dbReference type="InterPro" id="IPR029063">
    <property type="entry name" value="SAM-dependent_MTases_sf"/>
</dbReference>
<dbReference type="Gene3D" id="3.40.50.150">
    <property type="entry name" value="Vaccinia Virus protein VP39"/>
    <property type="match status" value="1"/>
</dbReference>
<dbReference type="PIRSF" id="PIRSF004553">
    <property type="entry name" value="CHP00095"/>
    <property type="match status" value="1"/>
</dbReference>
<dbReference type="SUPFAM" id="SSF53335">
    <property type="entry name" value="S-adenosyl-L-methionine-dependent methyltransferases"/>
    <property type="match status" value="1"/>
</dbReference>
<accession>A0A0F9F5V9</accession>
<dbReference type="GO" id="GO:0008168">
    <property type="term" value="F:methyltransferase activity"/>
    <property type="evidence" value="ECO:0007669"/>
    <property type="project" value="UniProtKB-KW"/>
</dbReference>
<evidence type="ECO:0000256" key="2">
    <source>
        <dbReference type="ARBA" id="ARBA00022679"/>
    </source>
</evidence>
<keyword evidence="1" id="KW-0489">Methyltransferase</keyword>
<name>A0A0F9F5V9_9ZZZZ</name>
<reference evidence="4" key="1">
    <citation type="journal article" date="2015" name="Nature">
        <title>Complex archaea that bridge the gap between prokaryotes and eukaryotes.</title>
        <authorList>
            <person name="Spang A."/>
            <person name="Saw J.H."/>
            <person name="Jorgensen S.L."/>
            <person name="Zaremba-Niedzwiedzka K."/>
            <person name="Martijn J."/>
            <person name="Lind A.E."/>
            <person name="van Eijk R."/>
            <person name="Schleper C."/>
            <person name="Guy L."/>
            <person name="Ettema T.J."/>
        </authorList>
    </citation>
    <scope>NUCLEOTIDE SEQUENCE</scope>
</reference>
<protein>
    <recommendedName>
        <fullName evidence="5">16S rRNA (Guanine(966)-N(2))-methyltransferase RsmD</fullName>
    </recommendedName>
</protein>
<dbReference type="GO" id="GO:0031167">
    <property type="term" value="P:rRNA methylation"/>
    <property type="evidence" value="ECO:0007669"/>
    <property type="project" value="InterPro"/>
</dbReference>
<dbReference type="AlphaFoldDB" id="A0A0F9F5V9"/>
<dbReference type="PANTHER" id="PTHR43542">
    <property type="entry name" value="METHYLTRANSFERASE"/>
    <property type="match status" value="1"/>
</dbReference>
<dbReference type="Pfam" id="PF03602">
    <property type="entry name" value="Cons_hypoth95"/>
    <property type="match status" value="1"/>
</dbReference>
<comment type="caution">
    <text evidence="4">The sequence shown here is derived from an EMBL/GenBank/DDBJ whole genome shotgun (WGS) entry which is preliminary data.</text>
</comment>
<dbReference type="EMBL" id="LAZR01031820">
    <property type="protein sequence ID" value="KKL52640.1"/>
    <property type="molecule type" value="Genomic_DNA"/>
</dbReference>
<evidence type="ECO:0008006" key="5">
    <source>
        <dbReference type="Google" id="ProtNLM"/>
    </source>
</evidence>
<evidence type="ECO:0000256" key="3">
    <source>
        <dbReference type="SAM" id="MobiDB-lite"/>
    </source>
</evidence>
<gene>
    <name evidence="4" type="ORF">LCGC14_2283450</name>
</gene>
<dbReference type="CDD" id="cd02440">
    <property type="entry name" value="AdoMet_MTases"/>
    <property type="match status" value="1"/>
</dbReference>
<dbReference type="InterPro" id="IPR004398">
    <property type="entry name" value="RNA_MeTrfase_RsmD"/>
</dbReference>